<dbReference type="GO" id="GO:0015074">
    <property type="term" value="P:DNA integration"/>
    <property type="evidence" value="ECO:0007669"/>
    <property type="project" value="UniProtKB-KW"/>
</dbReference>
<dbReference type="EMBL" id="JABFOR010000025">
    <property type="protein sequence ID" value="NOJ72443.1"/>
    <property type="molecule type" value="Genomic_DNA"/>
</dbReference>
<evidence type="ECO:0000313" key="9">
    <source>
        <dbReference type="Proteomes" id="UP000552038"/>
    </source>
</evidence>
<evidence type="ECO:0000259" key="6">
    <source>
        <dbReference type="PROSITE" id="PS51898"/>
    </source>
</evidence>
<dbReference type="Gene3D" id="1.10.443.10">
    <property type="entry name" value="Intergrase catalytic core"/>
    <property type="match status" value="1"/>
</dbReference>
<dbReference type="InterPro" id="IPR044068">
    <property type="entry name" value="CB"/>
</dbReference>
<comment type="caution">
    <text evidence="8">The sequence shown here is derived from an EMBL/GenBank/DDBJ whole genome shotgun (WGS) entry which is preliminary data.</text>
</comment>
<dbReference type="CDD" id="cd01189">
    <property type="entry name" value="INT_ICEBs1_C_like"/>
    <property type="match status" value="1"/>
</dbReference>
<feature type="domain" description="Tyr recombinase" evidence="6">
    <location>
        <begin position="175"/>
        <end position="375"/>
    </location>
</feature>
<dbReference type="Gene3D" id="1.10.150.130">
    <property type="match status" value="1"/>
</dbReference>
<dbReference type="InterPro" id="IPR050808">
    <property type="entry name" value="Phage_Integrase"/>
</dbReference>
<feature type="domain" description="Core-binding (CB)" evidence="7">
    <location>
        <begin position="67"/>
        <end position="146"/>
    </location>
</feature>
<accession>A0AAP7DJ59</accession>
<evidence type="ECO:0000256" key="5">
    <source>
        <dbReference type="PROSITE-ProRule" id="PRU01248"/>
    </source>
</evidence>
<dbReference type="AlphaFoldDB" id="A0AAP7DJ59"/>
<proteinExistence type="inferred from homology"/>
<evidence type="ECO:0000259" key="7">
    <source>
        <dbReference type="PROSITE" id="PS51900"/>
    </source>
</evidence>
<gene>
    <name evidence="8" type="ORF">HMI46_18000</name>
</gene>
<dbReference type="InterPro" id="IPR011010">
    <property type="entry name" value="DNA_brk_join_enz"/>
</dbReference>
<dbReference type="InterPro" id="IPR002104">
    <property type="entry name" value="Integrase_catalytic"/>
</dbReference>
<dbReference type="Pfam" id="PF14657">
    <property type="entry name" value="Arm-DNA-bind_4"/>
    <property type="match status" value="1"/>
</dbReference>
<dbReference type="RefSeq" id="WP_171417959.1">
    <property type="nucleotide sequence ID" value="NZ_JABFOR010000025.1"/>
</dbReference>
<organism evidence="8 9">
    <name type="scientific">Paenibacillus alvei</name>
    <name type="common">Bacillus alvei</name>
    <dbReference type="NCBI Taxonomy" id="44250"/>
    <lineage>
        <taxon>Bacteria</taxon>
        <taxon>Bacillati</taxon>
        <taxon>Bacillota</taxon>
        <taxon>Bacilli</taxon>
        <taxon>Bacillales</taxon>
        <taxon>Paenibacillaceae</taxon>
        <taxon>Paenibacillus</taxon>
    </lineage>
</organism>
<name>A0AAP7DJ59_PAEAL</name>
<dbReference type="InterPro" id="IPR028259">
    <property type="entry name" value="AP2-like_int_N"/>
</dbReference>
<evidence type="ECO:0000256" key="3">
    <source>
        <dbReference type="ARBA" id="ARBA00023125"/>
    </source>
</evidence>
<dbReference type="GO" id="GO:0006310">
    <property type="term" value="P:DNA recombination"/>
    <property type="evidence" value="ECO:0007669"/>
    <property type="project" value="UniProtKB-KW"/>
</dbReference>
<dbReference type="InterPro" id="IPR004107">
    <property type="entry name" value="Integrase_SAM-like_N"/>
</dbReference>
<dbReference type="GO" id="GO:0003677">
    <property type="term" value="F:DNA binding"/>
    <property type="evidence" value="ECO:0007669"/>
    <property type="project" value="UniProtKB-UniRule"/>
</dbReference>
<evidence type="ECO:0000256" key="4">
    <source>
        <dbReference type="ARBA" id="ARBA00023172"/>
    </source>
</evidence>
<dbReference type="InterPro" id="IPR013762">
    <property type="entry name" value="Integrase-like_cat_sf"/>
</dbReference>
<dbReference type="InterPro" id="IPR010998">
    <property type="entry name" value="Integrase_recombinase_N"/>
</dbReference>
<comment type="similarity">
    <text evidence="1">Belongs to the 'phage' integrase family.</text>
</comment>
<reference evidence="8 9" key="1">
    <citation type="submission" date="2020-05" db="EMBL/GenBank/DDBJ databases">
        <title>Whole genome sequencing and identification of novel metabolites from Paenibacillus alvei strain JR949.</title>
        <authorList>
            <person name="Rajendhran J."/>
            <person name="Sree Pranav P."/>
            <person name="Mahalakshmi B."/>
            <person name="Karthikeyan R."/>
        </authorList>
    </citation>
    <scope>NUCLEOTIDE SEQUENCE [LARGE SCALE GENOMIC DNA]</scope>
    <source>
        <strain evidence="8 9">JR949</strain>
    </source>
</reference>
<dbReference type="PANTHER" id="PTHR30629">
    <property type="entry name" value="PROPHAGE INTEGRASE"/>
    <property type="match status" value="1"/>
</dbReference>
<evidence type="ECO:0000256" key="1">
    <source>
        <dbReference type="ARBA" id="ARBA00008857"/>
    </source>
</evidence>
<dbReference type="Pfam" id="PF14659">
    <property type="entry name" value="Phage_int_SAM_3"/>
    <property type="match status" value="1"/>
</dbReference>
<dbReference type="SUPFAM" id="SSF56349">
    <property type="entry name" value="DNA breaking-rejoining enzymes"/>
    <property type="match status" value="1"/>
</dbReference>
<sequence>MASFQKYKTKDGYKWMYKYYTTVDPLTGKKKQSTKRGFDTKKEAQLDAGQMEQEIANGTFIEYSKNRTFEEVYQQWFDTHSPTIKPSSRKAVRSKFKRHILPYFGKLRMQDITKPYCQEVVNKIAKKIKSVDNMRMYANQVFEYAVKMDIIAKNPMQHTVIPKNEAEFIATEGIEDRNYWEKLELKQFLNILKKEYSFRDYVLFHLLIYTGARKGEALALHVSDIDVKNKTMSLTKTLYHEEDAYSFLTSKTASSRRSISLDDITFKLIQKLITSEKKRLLELGEINNQDHLLFTRQDGTPLRLAYPNDKLAEIIKKYKLHEITVHGLRHTHASLQFEAGATIKEVQEQLGHSDIKTTMNIYTHVTKAVKKRTASRFSEFMKS</sequence>
<keyword evidence="4" id="KW-0233">DNA recombination</keyword>
<dbReference type="Proteomes" id="UP000552038">
    <property type="component" value="Unassembled WGS sequence"/>
</dbReference>
<keyword evidence="2" id="KW-0229">DNA integration</keyword>
<dbReference type="PANTHER" id="PTHR30629:SF2">
    <property type="entry name" value="PROPHAGE INTEGRASE INTS-RELATED"/>
    <property type="match status" value="1"/>
</dbReference>
<dbReference type="PROSITE" id="PS51898">
    <property type="entry name" value="TYR_RECOMBINASE"/>
    <property type="match status" value="1"/>
</dbReference>
<dbReference type="Pfam" id="PF00589">
    <property type="entry name" value="Phage_integrase"/>
    <property type="match status" value="1"/>
</dbReference>
<keyword evidence="3 5" id="KW-0238">DNA-binding</keyword>
<protein>
    <submittedName>
        <fullName evidence="8">Site-specific integrase</fullName>
    </submittedName>
</protein>
<evidence type="ECO:0000313" key="8">
    <source>
        <dbReference type="EMBL" id="NOJ72443.1"/>
    </source>
</evidence>
<evidence type="ECO:0000256" key="2">
    <source>
        <dbReference type="ARBA" id="ARBA00022908"/>
    </source>
</evidence>
<dbReference type="PROSITE" id="PS51900">
    <property type="entry name" value="CB"/>
    <property type="match status" value="1"/>
</dbReference>